<evidence type="ECO:0000313" key="9">
    <source>
        <dbReference type="EMBL" id="KAK5940888.1"/>
    </source>
</evidence>
<dbReference type="CDD" id="cd00067">
    <property type="entry name" value="GAL4"/>
    <property type="match status" value="1"/>
</dbReference>
<dbReference type="InterPro" id="IPR001138">
    <property type="entry name" value="Zn2Cys6_DnaBD"/>
</dbReference>
<evidence type="ECO:0000256" key="5">
    <source>
        <dbReference type="ARBA" id="ARBA00023163"/>
    </source>
</evidence>
<feature type="region of interest" description="Disordered" evidence="7">
    <location>
        <begin position="126"/>
        <end position="150"/>
    </location>
</feature>
<name>A0ABR0RJV6_9EURO</name>
<evidence type="ECO:0000313" key="10">
    <source>
        <dbReference type="Proteomes" id="UP001334248"/>
    </source>
</evidence>
<comment type="caution">
    <text evidence="9">The sequence shown here is derived from an EMBL/GenBank/DDBJ whole genome shotgun (WGS) entry which is preliminary data.</text>
</comment>
<keyword evidence="6" id="KW-0539">Nucleus</keyword>
<protein>
    <recommendedName>
        <fullName evidence="8">Zn(2)-C6 fungal-type domain-containing protein</fullName>
    </recommendedName>
</protein>
<evidence type="ECO:0000256" key="3">
    <source>
        <dbReference type="ARBA" id="ARBA00023015"/>
    </source>
</evidence>
<evidence type="ECO:0000259" key="8">
    <source>
        <dbReference type="PROSITE" id="PS50048"/>
    </source>
</evidence>
<dbReference type="EMBL" id="JAVHJV010000008">
    <property type="protein sequence ID" value="KAK5940888.1"/>
    <property type="molecule type" value="Genomic_DNA"/>
</dbReference>
<evidence type="ECO:0000256" key="2">
    <source>
        <dbReference type="ARBA" id="ARBA00022723"/>
    </source>
</evidence>
<dbReference type="SUPFAM" id="SSF57701">
    <property type="entry name" value="Zn2/Cys6 DNA-binding domain"/>
    <property type="match status" value="1"/>
</dbReference>
<keyword evidence="2" id="KW-0479">Metal-binding</keyword>
<dbReference type="InterPro" id="IPR036864">
    <property type="entry name" value="Zn2-C6_fun-type_DNA-bd_sf"/>
</dbReference>
<evidence type="ECO:0000256" key="4">
    <source>
        <dbReference type="ARBA" id="ARBA00023125"/>
    </source>
</evidence>
<comment type="subcellular location">
    <subcellularLocation>
        <location evidence="1">Nucleus</location>
    </subcellularLocation>
</comment>
<dbReference type="SMART" id="SM00906">
    <property type="entry name" value="Fungal_trans"/>
    <property type="match status" value="1"/>
</dbReference>
<dbReference type="PANTHER" id="PTHR31001">
    <property type="entry name" value="UNCHARACTERIZED TRANSCRIPTIONAL REGULATORY PROTEIN"/>
    <property type="match status" value="1"/>
</dbReference>
<keyword evidence="3" id="KW-0805">Transcription regulation</keyword>
<dbReference type="InterPro" id="IPR050613">
    <property type="entry name" value="Sec_Metabolite_Reg"/>
</dbReference>
<gene>
    <name evidence="9" type="ORF">PMZ80_007305</name>
</gene>
<dbReference type="PANTHER" id="PTHR31001:SF85">
    <property type="entry name" value="ZN(II)2CYS6 TRANSCRIPTION FACTOR (EUROFUNG)"/>
    <property type="match status" value="1"/>
</dbReference>
<dbReference type="PROSITE" id="PS00463">
    <property type="entry name" value="ZN2_CY6_FUNGAL_1"/>
    <property type="match status" value="1"/>
</dbReference>
<accession>A0ABR0RJV6</accession>
<evidence type="ECO:0000256" key="7">
    <source>
        <dbReference type="SAM" id="MobiDB-lite"/>
    </source>
</evidence>
<proteinExistence type="predicted"/>
<dbReference type="SMART" id="SM00066">
    <property type="entry name" value="GAL4"/>
    <property type="match status" value="1"/>
</dbReference>
<feature type="domain" description="Zn(2)-C6 fungal-type" evidence="8">
    <location>
        <begin position="9"/>
        <end position="37"/>
    </location>
</feature>
<dbReference type="RefSeq" id="XP_064728978.1">
    <property type="nucleotide sequence ID" value="XM_064875713.1"/>
</dbReference>
<dbReference type="CDD" id="cd12148">
    <property type="entry name" value="fungal_TF_MHR"/>
    <property type="match status" value="1"/>
</dbReference>
<sequence length="651" mass="72258">MPRNAVQLTCEQCKQRKTKCDKGSPCSACRAGDLTCTPVQRARLPRGKTGKGRSKNAALESKVARLESLVGRLETQFRGDGIVNDANGMSDLAANPKPVDFGGKIENTIARDFWLAISSEVHGLRETLEEPDEDEAAKSTQPTISDPQSCSHWTSNDLLFNQSRSTSHVDAFLHPSPATRSILLQTYRERVDCLFKVIHWPTVCSNLESLWAGALAEPMATVTAVLESAIYFLAICSLAQDDCERLQLGDRFALMDSFRKITEMLLAKAGLLTTTSLTVLQAFVLYLAGIRSSGDAASTWTLLALAVRIADACGLPKSSNATSALDREIGRRVWFSIALLDSQVSFGRGSEPLLTYEHVKTLPTNINDSEMSLQFVPTISTSGSTDMSFPCLAAHSIMCQRKLSNPKFSSWRERLVAVEAFELFANRTCGPYEFSDKPIEKFTAYSARYMVAAMQLSLRRPPYRNSAPVPATDTYDVLDGACSIAQHELSKQKSAEFACFLWYSWPKWYALAIVLVELCSLRHGPKFDRAYCVAQESYALYARSAADASSGILWKPIAKLMRQVEKLKRMSSFNEKSNVIDNMQPSQSNALPKKSFPNGPVSIDVTIPRSTPREFFDAAPILNDENLNAPDGLFWDEWDVFLDEMPSWKDF</sequence>
<keyword evidence="4" id="KW-0238">DNA-binding</keyword>
<dbReference type="Gene3D" id="4.10.240.10">
    <property type="entry name" value="Zn(2)-C6 fungal-type DNA-binding domain"/>
    <property type="match status" value="1"/>
</dbReference>
<dbReference type="Pfam" id="PF00172">
    <property type="entry name" value="Zn_clus"/>
    <property type="match status" value="1"/>
</dbReference>
<evidence type="ECO:0000256" key="1">
    <source>
        <dbReference type="ARBA" id="ARBA00004123"/>
    </source>
</evidence>
<dbReference type="GeneID" id="90000754"/>
<organism evidence="9 10">
    <name type="scientific">Knufia obscura</name>
    <dbReference type="NCBI Taxonomy" id="1635080"/>
    <lineage>
        <taxon>Eukaryota</taxon>
        <taxon>Fungi</taxon>
        <taxon>Dikarya</taxon>
        <taxon>Ascomycota</taxon>
        <taxon>Pezizomycotina</taxon>
        <taxon>Eurotiomycetes</taxon>
        <taxon>Chaetothyriomycetidae</taxon>
        <taxon>Chaetothyriales</taxon>
        <taxon>Trichomeriaceae</taxon>
        <taxon>Knufia</taxon>
    </lineage>
</organism>
<evidence type="ECO:0000256" key="6">
    <source>
        <dbReference type="ARBA" id="ARBA00023242"/>
    </source>
</evidence>
<dbReference type="InterPro" id="IPR007219">
    <property type="entry name" value="XnlR_reg_dom"/>
</dbReference>
<keyword evidence="10" id="KW-1185">Reference proteome</keyword>
<keyword evidence="5" id="KW-0804">Transcription</keyword>
<dbReference type="Proteomes" id="UP001334248">
    <property type="component" value="Unassembled WGS sequence"/>
</dbReference>
<reference evidence="9 10" key="1">
    <citation type="journal article" date="2023" name="Res Sq">
        <title>Genomic and morphological characterization of Knufia obscura isolated from the Mars 2020 spacecraft assembly facility.</title>
        <authorList>
            <person name="Chander A.M."/>
            <person name="Teixeira M.M."/>
            <person name="Singh N.K."/>
            <person name="Williams M.P."/>
            <person name="Parker C.W."/>
            <person name="Leo P."/>
            <person name="Stajich J.E."/>
            <person name="Torok T."/>
            <person name="Tighe S."/>
            <person name="Mason C.E."/>
            <person name="Venkateswaran K."/>
        </authorList>
    </citation>
    <scope>NUCLEOTIDE SEQUENCE [LARGE SCALE GENOMIC DNA]</scope>
    <source>
        <strain evidence="9 10">CCFEE 5817</strain>
    </source>
</reference>
<feature type="compositionally biased region" description="Polar residues" evidence="7">
    <location>
        <begin position="138"/>
        <end position="150"/>
    </location>
</feature>
<dbReference type="PROSITE" id="PS50048">
    <property type="entry name" value="ZN2_CY6_FUNGAL_2"/>
    <property type="match status" value="1"/>
</dbReference>
<dbReference type="Pfam" id="PF04082">
    <property type="entry name" value="Fungal_trans"/>
    <property type="match status" value="1"/>
</dbReference>